<dbReference type="HOGENOM" id="CLU_092905_0_0_1"/>
<protein>
    <submittedName>
        <fullName evidence="1">EC1118_1G1_0540p</fullName>
    </submittedName>
</protein>
<name>C8Z837_YEAS8</name>
<dbReference type="Proteomes" id="UP000000286">
    <property type="component" value="Chromosome VII"/>
</dbReference>
<dbReference type="AlphaFoldDB" id="C8Z837"/>
<evidence type="ECO:0000313" key="1">
    <source>
        <dbReference type="EMBL" id="CAY79553.1"/>
    </source>
</evidence>
<accession>C8Z837</accession>
<reference evidence="1 2" key="1">
    <citation type="journal article" date="2009" name="Proc. Natl. Acad. Sci. U.S.A.">
        <title>Eukaryote-to-eukaryote gene transfer events revealed by the genome sequence of the wine yeast Saccharomyces cerevisiae EC1118.</title>
        <authorList>
            <person name="Novo M."/>
            <person name="Bigey F."/>
            <person name="Beyne E."/>
            <person name="Galeote V."/>
            <person name="Gavory F."/>
            <person name="Mallet S."/>
            <person name="Cambot B."/>
            <person name="Legras J.L."/>
            <person name="Wincker P."/>
            <person name="Casaregola S."/>
            <person name="Dequin S."/>
        </authorList>
    </citation>
    <scope>NUCLEOTIDE SEQUENCE [LARGE SCALE GENOMIC DNA]</scope>
    <source>
        <strain evidence="2">Lalvin EC1118 / Prise de mousse</strain>
    </source>
</reference>
<proteinExistence type="predicted"/>
<evidence type="ECO:0000313" key="2">
    <source>
        <dbReference type="Proteomes" id="UP000000286"/>
    </source>
</evidence>
<organism evidence="1 2">
    <name type="scientific">Saccharomyces cerevisiae (strain Lalvin EC1118 / Prise de mousse)</name>
    <name type="common">Baker's yeast</name>
    <dbReference type="NCBI Taxonomy" id="643680"/>
    <lineage>
        <taxon>Eukaryota</taxon>
        <taxon>Fungi</taxon>
        <taxon>Dikarya</taxon>
        <taxon>Ascomycota</taxon>
        <taxon>Saccharomycotina</taxon>
        <taxon>Saccharomycetes</taxon>
        <taxon>Saccharomycetales</taxon>
        <taxon>Saccharomycetaceae</taxon>
        <taxon>Saccharomyces</taxon>
    </lineage>
</organism>
<gene>
    <name evidence="1" type="ORF">EC1118_1G1_0540g</name>
</gene>
<sequence length="262" mass="29767">MVLVLSPRLVNQFCDVLKIKEGRTSLNTTCMDSFSLLSMVLWRIFTEQSNLKSKSTSLKDIPIPGFFTKIFVMASSSMELNVIVIGIVNDPLLMSWGMVKLGVSCSLINKRFDSMTVCIRNIASLHEILQIPLARDLGCVIMSRSRISSCGIVGKSTFCTLIPLFKISNFFLDGEFKAVDNFSRIRSLKELSPNTASLNLNDMTMLKFLAVVFFCYNCYRFYVLRIFHDSSNWSLFTTRLHGPFSNLIYKFFALCLKQFSPI</sequence>
<dbReference type="EMBL" id="FN393070">
    <property type="protein sequence ID" value="CAY79553.1"/>
    <property type="molecule type" value="Genomic_DNA"/>
</dbReference>